<dbReference type="GO" id="GO:0016787">
    <property type="term" value="F:hydrolase activity"/>
    <property type="evidence" value="ECO:0007669"/>
    <property type="project" value="UniProtKB-KW"/>
</dbReference>
<dbReference type="CDD" id="cd18793">
    <property type="entry name" value="SF2_C_SNF"/>
    <property type="match status" value="1"/>
</dbReference>
<dbReference type="SMART" id="SM00490">
    <property type="entry name" value="HELICc"/>
    <property type="match status" value="1"/>
</dbReference>
<reference evidence="5" key="1">
    <citation type="submission" date="2017-02" db="UniProtKB">
        <authorList>
            <consortium name="WormBaseParasite"/>
        </authorList>
    </citation>
    <scope>IDENTIFICATION</scope>
</reference>
<keyword evidence="4" id="KW-1185">Reference proteome</keyword>
<dbReference type="Pfam" id="PF00271">
    <property type="entry name" value="Helicase_C"/>
    <property type="match status" value="1"/>
</dbReference>
<dbReference type="Gene3D" id="3.40.50.10810">
    <property type="entry name" value="Tandem AAA-ATPase domain"/>
    <property type="match status" value="1"/>
</dbReference>
<accession>A0A0N4ZRT1</accession>
<dbReference type="Pfam" id="PF00176">
    <property type="entry name" value="SNF2-rel_dom"/>
    <property type="match status" value="1"/>
</dbReference>
<dbReference type="InterPro" id="IPR001650">
    <property type="entry name" value="Helicase_C-like"/>
</dbReference>
<keyword evidence="1" id="KW-0378">Hydrolase</keyword>
<evidence type="ECO:0000256" key="1">
    <source>
        <dbReference type="ARBA" id="ARBA00022801"/>
    </source>
</evidence>
<dbReference type="InterPro" id="IPR038718">
    <property type="entry name" value="SNF2-like_sf"/>
</dbReference>
<feature type="domain" description="Helicase ATP-binding" evidence="2">
    <location>
        <begin position="332"/>
        <end position="492"/>
    </location>
</feature>
<dbReference type="InterPro" id="IPR000330">
    <property type="entry name" value="SNF2_N"/>
</dbReference>
<dbReference type="AlphaFoldDB" id="A0A0N4ZRT1"/>
<dbReference type="InterPro" id="IPR014001">
    <property type="entry name" value="Helicase_ATP-bd"/>
</dbReference>
<dbReference type="PROSITE" id="PS51192">
    <property type="entry name" value="HELICASE_ATP_BIND_1"/>
    <property type="match status" value="1"/>
</dbReference>
<dbReference type="InterPro" id="IPR027417">
    <property type="entry name" value="P-loop_NTPase"/>
</dbReference>
<dbReference type="SMART" id="SM00487">
    <property type="entry name" value="DEXDc"/>
    <property type="match status" value="1"/>
</dbReference>
<dbReference type="WBParaSite" id="PTRK_0001121500.1">
    <property type="protein sequence ID" value="PTRK_0001121500.1"/>
    <property type="gene ID" value="PTRK_0001121500"/>
</dbReference>
<sequence>MNNKAGTVNPASKEVSKLVSSTDMSNKSVTVVHSTVLKRRIEITQFIPNASTNIVNKTNTIRPGISSGAKINASKVINSGTIQNRNINSTVNSSGIKQNNTVQIQQNTATKSSDSKVASTNTNVTSNKPCVKITEFQPPPSVSIKNDSKPSIGITTIKSSNSKPLVEDNAVKYVINSTTPSVKASQVVNPSTPRVNIVQCKVPTQIKYVNISLRLLTSRSIIIDVEPKYSDIDNIVKTFSTARFNGDAKLWTIEWDDHEEFVKKLKMIPGFRINFSNLPDFVIKMFATFKGKVDSSSKIDSTTKRTYKEEAERRIEASLLSKMFPYQKRGLEFGLRMHGRVYIADEMGLGKSLQGLAIARYYKTEWPLFIVCPAAVRYSWRDTFYTFLPDFERSKIFLIEKNSDCIPFDGNVNNVIIVSYAMLKKISTDIDKINGKVIIFDEAHSLKSRTATRTKFASEIAKKCKRIILLSGTPALSKPVELYCQLSIINSSITPNYFKFAERYCDGKRDRFGYTANGSTNPDELKAILSTFFMIRRYKKDVLQDLPKKMRQVIYLRGELVEEEMKNIEKDKKLLDILRNKFEKNMSKGSEKSNTSVTEYFAKTGECKSKIAVKYIMEKYFGEDIEKRKVIIFAHHKTVLNKLQASCEDRGIKYIRIDGEVTGSNRDKAIKDFQNIPDVYVAILSITAAGAGVTLTAASTVIFAELHWNPGYLQQAEDRAHRIGQKDCVQIYYLIFSGTCDDFIFPMIQTKMKVLGELTLNNETFKDSEKKTEFMDRQKRITEFFSQLSSNDSDKIFDAKDEEFNEPNIKKVKLS</sequence>
<dbReference type="GO" id="GO:0031297">
    <property type="term" value="P:replication fork processing"/>
    <property type="evidence" value="ECO:0007669"/>
    <property type="project" value="TreeGrafter"/>
</dbReference>
<dbReference type="PANTHER" id="PTHR45766">
    <property type="entry name" value="DNA ANNEALING HELICASE AND ENDONUCLEASE ZRANB3 FAMILY MEMBER"/>
    <property type="match status" value="1"/>
</dbReference>
<dbReference type="Proteomes" id="UP000038045">
    <property type="component" value="Unplaced"/>
</dbReference>
<feature type="domain" description="Helicase C-terminal" evidence="3">
    <location>
        <begin position="617"/>
        <end position="773"/>
    </location>
</feature>
<name>A0A0N4ZRT1_PARTI</name>
<dbReference type="InterPro" id="IPR049730">
    <property type="entry name" value="SNF2/RAD54-like_C"/>
</dbReference>
<organism evidence="4 5">
    <name type="scientific">Parastrongyloides trichosuri</name>
    <name type="common">Possum-specific nematode worm</name>
    <dbReference type="NCBI Taxonomy" id="131310"/>
    <lineage>
        <taxon>Eukaryota</taxon>
        <taxon>Metazoa</taxon>
        <taxon>Ecdysozoa</taxon>
        <taxon>Nematoda</taxon>
        <taxon>Chromadorea</taxon>
        <taxon>Rhabditida</taxon>
        <taxon>Tylenchina</taxon>
        <taxon>Panagrolaimomorpha</taxon>
        <taxon>Strongyloidoidea</taxon>
        <taxon>Strongyloididae</taxon>
        <taxon>Parastrongyloides</taxon>
    </lineage>
</organism>
<dbReference type="STRING" id="131310.A0A0N4ZRT1"/>
<dbReference type="Gene3D" id="3.40.50.300">
    <property type="entry name" value="P-loop containing nucleotide triphosphate hydrolases"/>
    <property type="match status" value="1"/>
</dbReference>
<evidence type="ECO:0000259" key="3">
    <source>
        <dbReference type="PROSITE" id="PS51194"/>
    </source>
</evidence>
<protein>
    <submittedName>
        <fullName evidence="5">SWI/SNF-related matrix-associated actin-dependent regulator of chromatin subfamily A-like protein 1</fullName>
    </submittedName>
</protein>
<proteinExistence type="predicted"/>
<dbReference type="PROSITE" id="PS51194">
    <property type="entry name" value="HELICASE_CTER"/>
    <property type="match status" value="1"/>
</dbReference>
<dbReference type="GO" id="GO:0006281">
    <property type="term" value="P:DNA repair"/>
    <property type="evidence" value="ECO:0007669"/>
    <property type="project" value="TreeGrafter"/>
</dbReference>
<dbReference type="GO" id="GO:0005524">
    <property type="term" value="F:ATP binding"/>
    <property type="evidence" value="ECO:0007669"/>
    <property type="project" value="InterPro"/>
</dbReference>
<dbReference type="CDD" id="cd18010">
    <property type="entry name" value="DEXHc_HARP_SMARCAL1"/>
    <property type="match status" value="1"/>
</dbReference>
<dbReference type="GO" id="GO:0043596">
    <property type="term" value="C:nuclear replication fork"/>
    <property type="evidence" value="ECO:0007669"/>
    <property type="project" value="TreeGrafter"/>
</dbReference>
<evidence type="ECO:0000313" key="5">
    <source>
        <dbReference type="WBParaSite" id="PTRK_0001121500.1"/>
    </source>
</evidence>
<dbReference type="SUPFAM" id="SSF52540">
    <property type="entry name" value="P-loop containing nucleoside triphosphate hydrolases"/>
    <property type="match status" value="2"/>
</dbReference>
<evidence type="ECO:0000259" key="2">
    <source>
        <dbReference type="PROSITE" id="PS51192"/>
    </source>
</evidence>
<dbReference type="PANTHER" id="PTHR45766:SF6">
    <property type="entry name" value="SWI_SNF-RELATED MATRIX-ASSOCIATED ACTIN-DEPENDENT REGULATOR OF CHROMATIN SUBFAMILY A-LIKE PROTEIN 1"/>
    <property type="match status" value="1"/>
</dbReference>
<evidence type="ECO:0000313" key="4">
    <source>
        <dbReference type="Proteomes" id="UP000038045"/>
    </source>
</evidence>